<name>A0AAX0RQ97_9BACI</name>
<dbReference type="KEGG" id="pbut:DTO10_08875"/>
<evidence type="ECO:0000313" key="1">
    <source>
        <dbReference type="EMBL" id="AXN38511.1"/>
    </source>
</evidence>
<keyword evidence="4" id="KW-1185">Reference proteome</keyword>
<dbReference type="EMBL" id="CP030926">
    <property type="protein sequence ID" value="AXN38511.1"/>
    <property type="molecule type" value="Genomic_DNA"/>
</dbReference>
<reference evidence="1 4" key="2">
    <citation type="submission" date="2018-07" db="EMBL/GenBank/DDBJ databases">
        <title>The molecular basis for the intramolecular migration of carboxyl group in the catabolism of para-hydroxybenzoate via gentisate.</title>
        <authorList>
            <person name="Zhao H."/>
            <person name="Xu Y."/>
            <person name="Lin S."/>
            <person name="Spain J.C."/>
            <person name="Zhou N.-Y."/>
        </authorList>
    </citation>
    <scope>NUCLEOTIDE SEQUENCE [LARGE SCALE GENOMIC DNA]</scope>
    <source>
        <strain evidence="1 4">PHB-7a</strain>
    </source>
</reference>
<organism evidence="2 3">
    <name type="scientific">Peribacillus butanolivorans</name>
    <dbReference type="NCBI Taxonomy" id="421767"/>
    <lineage>
        <taxon>Bacteria</taxon>
        <taxon>Bacillati</taxon>
        <taxon>Bacillota</taxon>
        <taxon>Bacilli</taxon>
        <taxon>Bacillales</taxon>
        <taxon>Bacillaceae</taxon>
        <taxon>Peribacillus</taxon>
    </lineage>
</organism>
<dbReference type="Proteomes" id="UP000220106">
    <property type="component" value="Unassembled WGS sequence"/>
</dbReference>
<evidence type="ECO:0000313" key="2">
    <source>
        <dbReference type="EMBL" id="PEJ24578.1"/>
    </source>
</evidence>
<protein>
    <submittedName>
        <fullName evidence="2">Uncharacterized protein</fullName>
    </submittedName>
</protein>
<gene>
    <name evidence="2" type="ORF">CN689_27145</name>
    <name evidence="1" type="ORF">DTO10_08875</name>
</gene>
<reference evidence="2 3" key="1">
    <citation type="submission" date="2017-09" db="EMBL/GenBank/DDBJ databases">
        <title>Large-scale bioinformatics analysis of Bacillus genomes uncovers conserved roles of natural products in bacterial physiology.</title>
        <authorList>
            <consortium name="Agbiome Team Llc"/>
            <person name="Bleich R.M."/>
            <person name="Kirk G.J."/>
            <person name="Santa Maria K.C."/>
            <person name="Allen S.E."/>
            <person name="Farag S."/>
            <person name="Shank E.A."/>
            <person name="Bowers A."/>
        </authorList>
    </citation>
    <scope>NUCLEOTIDE SEQUENCE [LARGE SCALE GENOMIC DNA]</scope>
    <source>
        <strain evidence="2 3">AFS003229</strain>
    </source>
</reference>
<accession>A0AAX0RQ97</accession>
<evidence type="ECO:0000313" key="3">
    <source>
        <dbReference type="Proteomes" id="UP000220106"/>
    </source>
</evidence>
<dbReference type="EMBL" id="NUEQ01000130">
    <property type="protein sequence ID" value="PEJ24578.1"/>
    <property type="molecule type" value="Genomic_DNA"/>
</dbReference>
<dbReference type="Proteomes" id="UP000260457">
    <property type="component" value="Chromosome"/>
</dbReference>
<dbReference type="RefSeq" id="WP_098178095.1">
    <property type="nucleotide sequence ID" value="NZ_CP030926.1"/>
</dbReference>
<dbReference type="GeneID" id="95398342"/>
<proteinExistence type="predicted"/>
<evidence type="ECO:0000313" key="4">
    <source>
        <dbReference type="Proteomes" id="UP000260457"/>
    </source>
</evidence>
<sequence length="145" mass="16953">MNTFNPSNIFGNGLPITLTASMLERIIKMKSGEQDVKVEITPKYIVLFGRTEVKKMMFKKNVPFRITLKPVHVEKRTISFELVEMKPIDRNFINQKIFNRPPFFEFENRMIKMNFNAWNIVKRIPVGTIKSYELAEGALKIKLSL</sequence>
<dbReference type="AlphaFoldDB" id="A0AAX0RQ97"/>